<accession>A9WQW4</accession>
<proteinExistence type="predicted"/>
<organism evidence="3 4">
    <name type="scientific">Renibacterium salmoninarum (strain ATCC 33209 / DSM 20767 / JCM 11484 / NBRC 15589 / NCIMB 2235)</name>
    <dbReference type="NCBI Taxonomy" id="288705"/>
    <lineage>
        <taxon>Bacteria</taxon>
        <taxon>Bacillati</taxon>
        <taxon>Actinomycetota</taxon>
        <taxon>Actinomycetes</taxon>
        <taxon>Micrococcales</taxon>
        <taxon>Micrococcaceae</taxon>
        <taxon>Renibacterium</taxon>
    </lineage>
</organism>
<dbReference type="HOGENOM" id="CLU_000022_2_12_11"/>
<dbReference type="PRINTS" id="PR00154">
    <property type="entry name" value="AMPBINDING"/>
</dbReference>
<feature type="region of interest" description="Disordered" evidence="1">
    <location>
        <begin position="1"/>
        <end position="26"/>
    </location>
</feature>
<dbReference type="GO" id="GO:0044550">
    <property type="term" value="P:secondary metabolite biosynthetic process"/>
    <property type="evidence" value="ECO:0007669"/>
    <property type="project" value="TreeGrafter"/>
</dbReference>
<dbReference type="InterPro" id="IPR020459">
    <property type="entry name" value="AMP-binding"/>
</dbReference>
<evidence type="ECO:0000259" key="2">
    <source>
        <dbReference type="Pfam" id="PF00501"/>
    </source>
</evidence>
<dbReference type="Proteomes" id="UP000002007">
    <property type="component" value="Chromosome"/>
</dbReference>
<dbReference type="InterPro" id="IPR000873">
    <property type="entry name" value="AMP-dep_synth/lig_dom"/>
</dbReference>
<dbReference type="InterPro" id="IPR020845">
    <property type="entry name" value="AMP-binding_CS"/>
</dbReference>
<name>A9WQW4_RENSM</name>
<dbReference type="PROSITE" id="PS00455">
    <property type="entry name" value="AMP_BINDING"/>
    <property type="match status" value="1"/>
</dbReference>
<reference evidence="4" key="1">
    <citation type="journal article" date="2008" name="J. Bacteriol.">
        <title>Genome sequence of the fish pathogen Renibacterium salmoninarum suggests reductive evolution away from an environmental Arthrobacter ancestor.</title>
        <authorList>
            <person name="Wiens G.D."/>
            <person name="Rockey D.D."/>
            <person name="Wu Z."/>
            <person name="Chang J."/>
            <person name="Levy R."/>
            <person name="Crane S."/>
            <person name="Chen D.S."/>
            <person name="Capri G.R."/>
            <person name="Burnett J.R."/>
            <person name="Sudheesh P.S."/>
            <person name="Schipma M.J."/>
            <person name="Burd H."/>
            <person name="Bhattacharyya A."/>
            <person name="Rhodes L.D."/>
            <person name="Kaul R."/>
            <person name="Strom M.S."/>
        </authorList>
    </citation>
    <scope>NUCLEOTIDE SEQUENCE [LARGE SCALE GENOMIC DNA]</scope>
    <source>
        <strain evidence="4">ATCC 33209 / DSM 20767 / JCM 11484 / NBRC 15589 / NCIMB 2235</strain>
    </source>
</reference>
<dbReference type="Gene3D" id="2.30.38.10">
    <property type="entry name" value="Luciferase, Domain 3"/>
    <property type="match status" value="1"/>
</dbReference>
<dbReference type="PANTHER" id="PTHR45527">
    <property type="entry name" value="NONRIBOSOMAL PEPTIDE SYNTHETASE"/>
    <property type="match status" value="1"/>
</dbReference>
<keyword evidence="4" id="KW-1185">Reference proteome</keyword>
<dbReference type="NCBIfam" id="TIGR01733">
    <property type="entry name" value="AA-adenyl-dom"/>
    <property type="match status" value="1"/>
</dbReference>
<dbReference type="Pfam" id="PF00501">
    <property type="entry name" value="AMP-binding"/>
    <property type="match status" value="1"/>
</dbReference>
<dbReference type="AlphaFoldDB" id="A9WQW4"/>
<dbReference type="GO" id="GO:0005737">
    <property type="term" value="C:cytoplasm"/>
    <property type="evidence" value="ECO:0007669"/>
    <property type="project" value="TreeGrafter"/>
</dbReference>
<dbReference type="KEGG" id="rsa:RSal33209_1837"/>
<feature type="domain" description="AMP-dependent synthetase/ligase" evidence="2">
    <location>
        <begin position="39"/>
        <end position="396"/>
    </location>
</feature>
<dbReference type="STRING" id="288705.RSal33209_1837"/>
<dbReference type="EMBL" id="CP000910">
    <property type="protein sequence ID" value="ABY23570.1"/>
    <property type="molecule type" value="Genomic_DNA"/>
</dbReference>
<dbReference type="GO" id="GO:0043041">
    <property type="term" value="P:amino acid activation for nonribosomal peptide biosynthetic process"/>
    <property type="evidence" value="ECO:0007669"/>
    <property type="project" value="TreeGrafter"/>
</dbReference>
<dbReference type="CDD" id="cd05930">
    <property type="entry name" value="A_NRPS"/>
    <property type="match status" value="1"/>
</dbReference>
<evidence type="ECO:0000313" key="3">
    <source>
        <dbReference type="EMBL" id="ABY23570.1"/>
    </source>
</evidence>
<dbReference type="PANTHER" id="PTHR45527:SF1">
    <property type="entry name" value="FATTY ACID SYNTHASE"/>
    <property type="match status" value="1"/>
</dbReference>
<dbReference type="Gene3D" id="3.30.300.30">
    <property type="match status" value="1"/>
</dbReference>
<dbReference type="FunFam" id="3.40.50.980:FF:000001">
    <property type="entry name" value="Non-ribosomal peptide synthetase"/>
    <property type="match status" value="1"/>
</dbReference>
<dbReference type="GO" id="GO:0031177">
    <property type="term" value="F:phosphopantetheine binding"/>
    <property type="evidence" value="ECO:0007669"/>
    <property type="project" value="TreeGrafter"/>
</dbReference>
<sequence length="601" mass="66087">MTAENGLTRVQNRNYPESNSTATTNSETATKYQNLPQMLRQQADSRPDSVAVVGSQSTMSYRELVRRSSQLERYLRSLPVATDDRIGLFVESSLDLMVGTWGVLFAGCGYVPLAPEYPEERLRYMIEDSGLNVIFTQAHLRAKALELAVPGVKIVTLEEATVFAERADALAAPAAEEDFAAETLAYVIYTSGTTGKPKGVAIEHGSIVNQMVWLKSAFDLDERRVVLRKTPMSFDAAQWELLAVAYGSRVVMGKPDIYRDPAGLIETIQEFGVTTLQGVPTLLQALVDNEDFARFDSLVQIFSGGEALSKKLAIRCLEVKPGAKLVNLYGPTECTINATAYVVDPDTVKDGPNVIPIGRPVAHTSLYVLDHQLQPVPIGTPGELFIGGRQLARGYLHRPEQTAEKFITATVCSNGQPDRLYRTGDLAQWNEDGSVQFVGRMDNQVKLRGYRVELDEVRLAIENHDWVKSAAVLVREDSDTGHQSLVACLELNPREAALMDQGNHGSHHLSKKGRVQVRAQLSNQGLRQDGELAGNPIVRLLGAEATEAQRRLTFARKTYRFFEGGATSKSEVLGLLRPGESPRCVRRVSQTMSLSAAAVLW</sequence>
<feature type="compositionally biased region" description="Low complexity" evidence="1">
    <location>
        <begin position="17"/>
        <end position="26"/>
    </location>
</feature>
<evidence type="ECO:0000313" key="4">
    <source>
        <dbReference type="Proteomes" id="UP000002007"/>
    </source>
</evidence>
<protein>
    <submittedName>
        <fullName evidence="3">Indigoidine synthase</fullName>
    </submittedName>
</protein>
<dbReference type="Gene3D" id="3.40.50.980">
    <property type="match status" value="2"/>
</dbReference>
<dbReference type="InterPro" id="IPR045851">
    <property type="entry name" value="AMP-bd_C_sf"/>
</dbReference>
<dbReference type="SUPFAM" id="SSF56801">
    <property type="entry name" value="Acetyl-CoA synthetase-like"/>
    <property type="match status" value="1"/>
</dbReference>
<dbReference type="eggNOG" id="COG1020">
    <property type="taxonomic scope" value="Bacteria"/>
</dbReference>
<dbReference type="RefSeq" id="WP_012245241.1">
    <property type="nucleotide sequence ID" value="NC_010168.1"/>
</dbReference>
<evidence type="ECO:0000256" key="1">
    <source>
        <dbReference type="SAM" id="MobiDB-lite"/>
    </source>
</evidence>
<gene>
    <name evidence="3" type="ordered locus">RSal33209_1837</name>
</gene>
<dbReference type="InterPro" id="IPR010071">
    <property type="entry name" value="AA_adenyl_dom"/>
</dbReference>